<dbReference type="InterPro" id="IPR036286">
    <property type="entry name" value="LexA/Signal_pep-like_sf"/>
</dbReference>
<dbReference type="SUPFAM" id="SSF51306">
    <property type="entry name" value="LexA/Signal peptidase"/>
    <property type="match status" value="1"/>
</dbReference>
<dbReference type="Gene3D" id="2.10.109.10">
    <property type="entry name" value="Umud Fragment, subunit A"/>
    <property type="match status" value="1"/>
</dbReference>
<dbReference type="InterPro" id="IPR039418">
    <property type="entry name" value="LexA-like"/>
</dbReference>
<name>A0ABU4KRE6_BREVE</name>
<comment type="caution">
    <text evidence="3">The sequence shown here is derived from an EMBL/GenBank/DDBJ whole genome shotgun (WGS) entry which is preliminary data.</text>
</comment>
<proteinExistence type="predicted"/>
<dbReference type="InterPro" id="IPR015927">
    <property type="entry name" value="Peptidase_S24_S26A/B/C"/>
</dbReference>
<feature type="domain" description="Peptidase S24/S26A/S26B/S26C" evidence="2">
    <location>
        <begin position="55"/>
        <end position="153"/>
    </location>
</feature>
<dbReference type="Pfam" id="PF00717">
    <property type="entry name" value="Peptidase_S24"/>
    <property type="match status" value="1"/>
</dbReference>
<accession>A0ABU4KRE6</accession>
<protein>
    <submittedName>
        <fullName evidence="3">S24 family peptidase</fullName>
    </submittedName>
</protein>
<dbReference type="RefSeq" id="WP_319078702.1">
    <property type="nucleotide sequence ID" value="NZ_JAMYEC010000006.1"/>
</dbReference>
<dbReference type="Proteomes" id="UP001272940">
    <property type="component" value="Unassembled WGS sequence"/>
</dbReference>
<reference evidence="3 4" key="1">
    <citation type="journal article" date="2023" name="FEMS Microbes">
        <title>Whole genomes of deep-sea sponge-associated bacteria exhibit high novel natural product potential.</title>
        <authorList>
            <person name="Hesketh-Best P.J."/>
            <person name="January G.G."/>
            <person name="Koch M.J."/>
            <person name="Warburton P.J."/>
            <person name="Howell K.L."/>
            <person name="Upton M."/>
        </authorList>
    </citation>
    <scope>NUCLEOTIDE SEQUENCE [LARGE SCALE GENOMIC DNA]</scope>
    <source>
        <strain evidence="3 4">PC206-O</strain>
    </source>
</reference>
<sequence>MEAESVNQIAVTSRPEAGVSPQGRQQGSFPSITNALSSSPMFCICSCMGAAAYKGSETTGFQSPAQDHVEAVPDLAELLELRRPQRYAVRVKGEGLRKRGIHGGDILVVNTDAEPRSGKVCVAFLHGDVVLAILTEKDGQWWLEPSNDTPQPVSDETEVWAMIAALVRTDV</sequence>
<feature type="compositionally biased region" description="Polar residues" evidence="1">
    <location>
        <begin position="1"/>
        <end position="11"/>
    </location>
</feature>
<feature type="region of interest" description="Disordered" evidence="1">
    <location>
        <begin position="1"/>
        <end position="28"/>
    </location>
</feature>
<dbReference type="EMBL" id="JAMYEC010000006">
    <property type="protein sequence ID" value="MDX2335524.1"/>
    <property type="molecule type" value="Genomic_DNA"/>
</dbReference>
<dbReference type="CDD" id="cd06529">
    <property type="entry name" value="S24_LexA-like"/>
    <property type="match status" value="1"/>
</dbReference>
<evidence type="ECO:0000313" key="4">
    <source>
        <dbReference type="Proteomes" id="UP001272940"/>
    </source>
</evidence>
<evidence type="ECO:0000256" key="1">
    <source>
        <dbReference type="SAM" id="MobiDB-lite"/>
    </source>
</evidence>
<evidence type="ECO:0000259" key="2">
    <source>
        <dbReference type="Pfam" id="PF00717"/>
    </source>
</evidence>
<keyword evidence="4" id="KW-1185">Reference proteome</keyword>
<gene>
    <name evidence="3" type="ORF">NJD11_11315</name>
</gene>
<organism evidence="3 4">
    <name type="scientific">Brevundimonas vesicularis</name>
    <name type="common">Pseudomonas vesicularis</name>
    <dbReference type="NCBI Taxonomy" id="41276"/>
    <lineage>
        <taxon>Bacteria</taxon>
        <taxon>Pseudomonadati</taxon>
        <taxon>Pseudomonadota</taxon>
        <taxon>Alphaproteobacteria</taxon>
        <taxon>Caulobacterales</taxon>
        <taxon>Caulobacteraceae</taxon>
        <taxon>Brevundimonas</taxon>
    </lineage>
</organism>
<evidence type="ECO:0000313" key="3">
    <source>
        <dbReference type="EMBL" id="MDX2335524.1"/>
    </source>
</evidence>